<proteinExistence type="predicted"/>
<name>A0A1V9ZQ24_9STRA</name>
<evidence type="ECO:0000313" key="1">
    <source>
        <dbReference type="EMBL" id="OQS00103.1"/>
    </source>
</evidence>
<reference evidence="1 2" key="1">
    <citation type="journal article" date="2014" name="Genome Biol. Evol.">
        <title>The secreted proteins of Achlya hypogyna and Thraustotheca clavata identify the ancestral oomycete secretome and reveal gene acquisitions by horizontal gene transfer.</title>
        <authorList>
            <person name="Misner I."/>
            <person name="Blouin N."/>
            <person name="Leonard G."/>
            <person name="Richards T.A."/>
            <person name="Lane C.E."/>
        </authorList>
    </citation>
    <scope>NUCLEOTIDE SEQUENCE [LARGE SCALE GENOMIC DNA]</scope>
    <source>
        <strain evidence="1 2">ATCC 34112</strain>
    </source>
</reference>
<dbReference type="EMBL" id="JNBS01001751">
    <property type="protein sequence ID" value="OQS00103.1"/>
    <property type="molecule type" value="Genomic_DNA"/>
</dbReference>
<feature type="non-terminal residue" evidence="1">
    <location>
        <position position="143"/>
    </location>
</feature>
<sequence>MNNDEPTRPVPLKTKFQIGSAQAPINYKFNESCFHVDDIPVQKLAAKRQVQASLESKILSIDKTAWNTSTSDIKLKTPSYKRTFINGEMNHGNMYQYNYRAEKLPSKYPTLLHKSNKFNQGILEVQQQEIYRGESFGDERMMK</sequence>
<comment type="caution">
    <text evidence="1">The sequence shown here is derived from an EMBL/GenBank/DDBJ whole genome shotgun (WGS) entry which is preliminary data.</text>
</comment>
<dbReference type="AlphaFoldDB" id="A0A1V9ZQ24"/>
<dbReference type="Proteomes" id="UP000243217">
    <property type="component" value="Unassembled WGS sequence"/>
</dbReference>
<gene>
    <name evidence="1" type="ORF">THRCLA_21750</name>
</gene>
<dbReference type="OrthoDB" id="60765at2759"/>
<organism evidence="1 2">
    <name type="scientific">Thraustotheca clavata</name>
    <dbReference type="NCBI Taxonomy" id="74557"/>
    <lineage>
        <taxon>Eukaryota</taxon>
        <taxon>Sar</taxon>
        <taxon>Stramenopiles</taxon>
        <taxon>Oomycota</taxon>
        <taxon>Saprolegniomycetes</taxon>
        <taxon>Saprolegniales</taxon>
        <taxon>Achlyaceae</taxon>
        <taxon>Thraustotheca</taxon>
    </lineage>
</organism>
<accession>A0A1V9ZQ24</accession>
<evidence type="ECO:0000313" key="2">
    <source>
        <dbReference type="Proteomes" id="UP000243217"/>
    </source>
</evidence>
<protein>
    <submittedName>
        <fullName evidence="1">Uncharacterized protein</fullName>
    </submittedName>
</protein>
<keyword evidence="2" id="KW-1185">Reference proteome</keyword>